<dbReference type="OrthoDB" id="304381at2157"/>
<keyword evidence="7" id="KW-1185">Reference proteome</keyword>
<evidence type="ECO:0000256" key="3">
    <source>
        <dbReference type="ARBA" id="ARBA00022729"/>
    </source>
</evidence>
<gene>
    <name evidence="6" type="ORF">AMR74_09035</name>
</gene>
<dbReference type="InterPro" id="IPR051313">
    <property type="entry name" value="Bact_iron-sidero_bind"/>
</dbReference>
<protein>
    <submittedName>
        <fullName evidence="6">Ferrichrome-binding protein</fullName>
    </submittedName>
</protein>
<feature type="domain" description="Fe/B12 periplasmic-binding" evidence="5">
    <location>
        <begin position="140"/>
        <end position="364"/>
    </location>
</feature>
<dbReference type="PATRIC" id="fig|1705389.3.peg.2578"/>
<evidence type="ECO:0000256" key="4">
    <source>
        <dbReference type="SAM" id="MobiDB-lite"/>
    </source>
</evidence>
<evidence type="ECO:0000313" key="6">
    <source>
        <dbReference type="EMBL" id="KOX96570.1"/>
    </source>
</evidence>
<dbReference type="RefSeq" id="WP_053771740.1">
    <property type="nucleotide sequence ID" value="NZ_LIST01000003.1"/>
</dbReference>
<name>A0A0N0BRA4_9EURY</name>
<keyword evidence="3" id="KW-0732">Signal</keyword>
<sequence>MDSDAERSGATRRDAIRYCGVAGVGALAGCAGSESPDDPNSTDGGGSQTSTTDDGSSADGDGDGSDGGASGDGTAPSEACIEPVGCLTFESVPETYAVYNGGWADMAFALGQQDGFLTAGNMIPSFFFEPFDLDVPPQDELPSMWADGGWDKESFYELDPDVFLIDPNYLHGTGWDGSWSEADTAEIRENVAPFFGNNMRRRRGFHDYELYGLYEGFERLADLFQERERYEALAAVHEELQTEIASRLPPEEERPEVGLINGGSNPANGEIYPLYTRGEGYEMKPYHDLEVKSAFSEELAESGAIGYERLLEVDPEIIVVHWGIGTTGDTDSFSASAFREQYVTPIEEDEVGSELTAVSEGRVYPGAYGEQGPIVNLLQTEMKAQQLYPEEFGEFDPEAFPEVPEENRLFDRDRVNDIIAGDL</sequence>
<dbReference type="Gene3D" id="3.40.50.1980">
    <property type="entry name" value="Nitrogenase molybdenum iron protein domain"/>
    <property type="match status" value="2"/>
</dbReference>
<proteinExistence type="predicted"/>
<dbReference type="Proteomes" id="UP000037747">
    <property type="component" value="Unassembled WGS sequence"/>
</dbReference>
<keyword evidence="2" id="KW-0813">Transport</keyword>
<evidence type="ECO:0000256" key="2">
    <source>
        <dbReference type="ARBA" id="ARBA00022448"/>
    </source>
</evidence>
<organism evidence="6 7">
    <name type="scientific">Halorubrum tropicale</name>
    <dbReference type="NCBI Taxonomy" id="1765655"/>
    <lineage>
        <taxon>Archaea</taxon>
        <taxon>Methanobacteriati</taxon>
        <taxon>Methanobacteriota</taxon>
        <taxon>Stenosarchaea group</taxon>
        <taxon>Halobacteria</taxon>
        <taxon>Halobacteriales</taxon>
        <taxon>Haloferacaceae</taxon>
        <taxon>Halorubrum</taxon>
    </lineage>
</organism>
<dbReference type="EMBL" id="LIST01000003">
    <property type="protein sequence ID" value="KOX96570.1"/>
    <property type="molecule type" value="Genomic_DNA"/>
</dbReference>
<dbReference type="AlphaFoldDB" id="A0A0N0BRA4"/>
<dbReference type="InterPro" id="IPR002491">
    <property type="entry name" value="ABC_transptr_periplasmic_BD"/>
</dbReference>
<reference evidence="6 7" key="1">
    <citation type="submission" date="2015-08" db="EMBL/GenBank/DDBJ databases">
        <title>Genomes of Isolates from Cabo Rojo, PR.</title>
        <authorList>
            <person name="Sanchez-Nieves R.L."/>
            <person name="Montalvo-Rodriguez R."/>
        </authorList>
    </citation>
    <scope>NUCLEOTIDE SEQUENCE [LARGE SCALE GENOMIC DNA]</scope>
    <source>
        <strain evidence="6 7">5</strain>
    </source>
</reference>
<evidence type="ECO:0000313" key="7">
    <source>
        <dbReference type="Proteomes" id="UP000037747"/>
    </source>
</evidence>
<dbReference type="Pfam" id="PF01497">
    <property type="entry name" value="Peripla_BP_2"/>
    <property type="match status" value="1"/>
</dbReference>
<feature type="region of interest" description="Disordered" evidence="4">
    <location>
        <begin position="29"/>
        <end position="76"/>
    </location>
</feature>
<comment type="subcellular location">
    <subcellularLocation>
        <location evidence="1">Cell envelope</location>
    </subcellularLocation>
</comment>
<comment type="caution">
    <text evidence="6">The sequence shown here is derived from an EMBL/GenBank/DDBJ whole genome shotgun (WGS) entry which is preliminary data.</text>
</comment>
<evidence type="ECO:0000256" key="1">
    <source>
        <dbReference type="ARBA" id="ARBA00004196"/>
    </source>
</evidence>
<accession>A0A0N0BRA4</accession>
<dbReference type="PANTHER" id="PTHR30532:SF1">
    <property type="entry name" value="IRON(3+)-HYDROXAMATE-BINDING PROTEIN FHUD"/>
    <property type="match status" value="1"/>
</dbReference>
<dbReference type="SUPFAM" id="SSF53807">
    <property type="entry name" value="Helical backbone' metal receptor"/>
    <property type="match status" value="1"/>
</dbReference>
<feature type="compositionally biased region" description="Low complexity" evidence="4">
    <location>
        <begin position="48"/>
        <end position="59"/>
    </location>
</feature>
<evidence type="ECO:0000259" key="5">
    <source>
        <dbReference type="Pfam" id="PF01497"/>
    </source>
</evidence>
<dbReference type="PANTHER" id="PTHR30532">
    <property type="entry name" value="IRON III DICITRATE-BINDING PERIPLASMIC PROTEIN"/>
    <property type="match status" value="1"/>
</dbReference>
<dbReference type="PROSITE" id="PS51257">
    <property type="entry name" value="PROKAR_LIPOPROTEIN"/>
    <property type="match status" value="1"/>
</dbReference>
<dbReference type="STRING" id="1765655.AMR74_09035"/>